<dbReference type="AlphaFoldDB" id="A0A6B0RFU4"/>
<name>A0A6B0RFU4_9CETA</name>
<dbReference type="EMBL" id="VBQZ03000044">
    <property type="protein sequence ID" value="MXQ88282.1"/>
    <property type="molecule type" value="Genomic_DNA"/>
</dbReference>
<comment type="caution">
    <text evidence="1">The sequence shown here is derived from an EMBL/GenBank/DDBJ whole genome shotgun (WGS) entry which is preliminary data.</text>
</comment>
<dbReference type="Proteomes" id="UP000322234">
    <property type="component" value="Unassembled WGS sequence"/>
</dbReference>
<proteinExistence type="predicted"/>
<protein>
    <submittedName>
        <fullName evidence="1">Uncharacterized protein</fullName>
    </submittedName>
</protein>
<gene>
    <name evidence="1" type="ORF">E5288_WYG016994</name>
</gene>
<keyword evidence="2" id="KW-1185">Reference proteome</keyword>
<evidence type="ECO:0000313" key="2">
    <source>
        <dbReference type="Proteomes" id="UP000322234"/>
    </source>
</evidence>
<accession>A0A6B0RFU4</accession>
<evidence type="ECO:0000313" key="1">
    <source>
        <dbReference type="EMBL" id="MXQ88282.1"/>
    </source>
</evidence>
<organism evidence="1 2">
    <name type="scientific">Bos mutus</name>
    <name type="common">wild yak</name>
    <dbReference type="NCBI Taxonomy" id="72004"/>
    <lineage>
        <taxon>Eukaryota</taxon>
        <taxon>Metazoa</taxon>
        <taxon>Chordata</taxon>
        <taxon>Craniata</taxon>
        <taxon>Vertebrata</taxon>
        <taxon>Euteleostomi</taxon>
        <taxon>Mammalia</taxon>
        <taxon>Eutheria</taxon>
        <taxon>Laurasiatheria</taxon>
        <taxon>Artiodactyla</taxon>
        <taxon>Ruminantia</taxon>
        <taxon>Pecora</taxon>
        <taxon>Bovidae</taxon>
        <taxon>Bovinae</taxon>
        <taxon>Bos</taxon>
    </lineage>
</organism>
<sequence>MRCSQGLRISARTLRRLGRCSQQLLQGALSVSPREAGILKVPKLWHRNWTPHPHRHLHTGRCSMLSPSGTSFEEKAGLAIKVVECGKENFLKKLIL</sequence>
<reference evidence="1" key="1">
    <citation type="submission" date="2019-10" db="EMBL/GenBank/DDBJ databases">
        <title>The sequence and de novo assembly of the wild yak genome.</title>
        <authorList>
            <person name="Liu Y."/>
        </authorList>
    </citation>
    <scope>NUCLEOTIDE SEQUENCE [LARGE SCALE GENOMIC DNA]</scope>
    <source>
        <strain evidence="1">WY2019</strain>
    </source>
</reference>